<dbReference type="InterPro" id="IPR001128">
    <property type="entry name" value="Cyt_P450"/>
</dbReference>
<evidence type="ECO:0000256" key="8">
    <source>
        <dbReference type="ARBA" id="ARBA00023004"/>
    </source>
</evidence>
<evidence type="ECO:0000256" key="1">
    <source>
        <dbReference type="ARBA" id="ARBA00004167"/>
    </source>
</evidence>
<gene>
    <name evidence="14" type="ORF">C1H46_012923</name>
</gene>
<reference evidence="14 15" key="1">
    <citation type="journal article" date="2019" name="G3 (Bethesda)">
        <title>Sequencing of a Wild Apple (Malus baccata) Genome Unravels the Differences Between Cultivated and Wild Apple Species Regarding Disease Resistance and Cold Tolerance.</title>
        <authorList>
            <person name="Chen X."/>
        </authorList>
    </citation>
    <scope>NUCLEOTIDE SEQUENCE [LARGE SCALE GENOMIC DNA]</scope>
    <source>
        <strain evidence="15">cv. Shandingzi</strain>
        <tissue evidence="14">Leaves</tissue>
    </source>
</reference>
<evidence type="ECO:0000256" key="7">
    <source>
        <dbReference type="ARBA" id="ARBA00023002"/>
    </source>
</evidence>
<keyword evidence="8 11" id="KW-0408">Iron</keyword>
<comment type="cofactor">
    <cofactor evidence="11">
        <name>heme</name>
        <dbReference type="ChEBI" id="CHEBI:30413"/>
    </cofactor>
</comment>
<dbReference type="PRINTS" id="PR00463">
    <property type="entry name" value="EP450I"/>
</dbReference>
<evidence type="ECO:0000313" key="14">
    <source>
        <dbReference type="EMBL" id="TQE01443.1"/>
    </source>
</evidence>
<keyword evidence="7 12" id="KW-0560">Oxidoreductase</keyword>
<accession>A0A540MT96</accession>
<dbReference type="PANTHER" id="PTHR24282:SF148">
    <property type="entry name" value="CYTOCHROME P450 72A15-LIKE"/>
    <property type="match status" value="1"/>
</dbReference>
<protein>
    <recommendedName>
        <fullName evidence="16">Cytochrome P450</fullName>
    </recommendedName>
</protein>
<evidence type="ECO:0000256" key="12">
    <source>
        <dbReference type="RuleBase" id="RU000461"/>
    </source>
</evidence>
<evidence type="ECO:0000256" key="6">
    <source>
        <dbReference type="ARBA" id="ARBA00022989"/>
    </source>
</evidence>
<dbReference type="PROSITE" id="PS00086">
    <property type="entry name" value="CYTOCHROME_P450"/>
    <property type="match status" value="1"/>
</dbReference>
<dbReference type="GO" id="GO:0020037">
    <property type="term" value="F:heme binding"/>
    <property type="evidence" value="ECO:0007669"/>
    <property type="project" value="InterPro"/>
</dbReference>
<evidence type="ECO:0000313" key="15">
    <source>
        <dbReference type="Proteomes" id="UP000315295"/>
    </source>
</evidence>
<dbReference type="AlphaFoldDB" id="A0A540MT96"/>
<keyword evidence="3 11" id="KW-0349">Heme</keyword>
<keyword evidence="5 11" id="KW-0479">Metal-binding</keyword>
<sequence length="512" mass="59115">MEDYFLLIKMLVFSLVSVILYLVLRVVHVYWVRPRSLEKQLRKQGIRGRSYKLFHDDMKEMSTSSREAWSKPMSLNHQIAPRVLPYFHQMIQKHGKVSLGWMETRPRLIVTDPELIKDILVNKNGHFVLQPVNPLVKLLHLGVSTLEGEQWAKRKRIIKPAFHIEKLKAMEASFVTSYSGMIDRWKKLIGVEASREVDVAPEFQKMATGVIARTAFGSSFEEEKLFELQRKQAALTREAYYGFYFPGLRFIPTKKNRLRYRVDNEIKEILRAAIRKKEQAMENGEVGANNDLLGLLLEGKAQEENSMTIEDVIEECKSFYFTGQETITTLLTWTMILLCMHPYWQEKAREEVFRVFGKKTPDLYDIKHLKIVSMILNEVLRLYPVVVLLFRHTHQKTNVGGLSIPAGVDFVFPVLFLHHDPKYWGEDVEEFNPERFADGVGKASKDEVVFFPFGLGPRTCIGQTFAGFETKVALAMILQHFSFELSPSYTHAPVMSISVKPKHGAPIILHRI</sequence>
<dbReference type="GO" id="GO:0016020">
    <property type="term" value="C:membrane"/>
    <property type="evidence" value="ECO:0007669"/>
    <property type="project" value="UniProtKB-SubCell"/>
</dbReference>
<keyword evidence="6 13" id="KW-1133">Transmembrane helix</keyword>
<dbReference type="GO" id="GO:0016705">
    <property type="term" value="F:oxidoreductase activity, acting on paired donors, with incorporation or reduction of molecular oxygen"/>
    <property type="evidence" value="ECO:0007669"/>
    <property type="project" value="InterPro"/>
</dbReference>
<keyword evidence="4 13" id="KW-0812">Transmembrane</keyword>
<dbReference type="InterPro" id="IPR050665">
    <property type="entry name" value="Cytochrome_P450_Monooxygen"/>
</dbReference>
<evidence type="ECO:0000256" key="9">
    <source>
        <dbReference type="ARBA" id="ARBA00023033"/>
    </source>
</evidence>
<keyword evidence="15" id="KW-1185">Reference proteome</keyword>
<dbReference type="InterPro" id="IPR036396">
    <property type="entry name" value="Cyt_P450_sf"/>
</dbReference>
<name>A0A540MT96_MALBA</name>
<dbReference type="STRING" id="106549.A0A540MT96"/>
<dbReference type="PANTHER" id="PTHR24282">
    <property type="entry name" value="CYTOCHROME P450 FAMILY MEMBER"/>
    <property type="match status" value="1"/>
</dbReference>
<evidence type="ECO:0000256" key="11">
    <source>
        <dbReference type="PIRSR" id="PIRSR602401-1"/>
    </source>
</evidence>
<dbReference type="Gene3D" id="1.10.630.10">
    <property type="entry name" value="Cytochrome P450"/>
    <property type="match status" value="1"/>
</dbReference>
<dbReference type="GO" id="GO:0005506">
    <property type="term" value="F:iron ion binding"/>
    <property type="evidence" value="ECO:0007669"/>
    <property type="project" value="InterPro"/>
</dbReference>
<feature type="binding site" description="axial binding residue" evidence="11">
    <location>
        <position position="460"/>
    </location>
    <ligand>
        <name>heme</name>
        <dbReference type="ChEBI" id="CHEBI:30413"/>
    </ligand>
    <ligandPart>
        <name>Fe</name>
        <dbReference type="ChEBI" id="CHEBI:18248"/>
    </ligandPart>
</feature>
<evidence type="ECO:0008006" key="16">
    <source>
        <dbReference type="Google" id="ProtNLM"/>
    </source>
</evidence>
<evidence type="ECO:0000256" key="4">
    <source>
        <dbReference type="ARBA" id="ARBA00022692"/>
    </source>
</evidence>
<keyword evidence="9 12" id="KW-0503">Monooxygenase</keyword>
<proteinExistence type="inferred from homology"/>
<comment type="subcellular location">
    <subcellularLocation>
        <location evidence="1">Membrane</location>
        <topology evidence="1">Single-pass membrane protein</topology>
    </subcellularLocation>
</comment>
<dbReference type="SUPFAM" id="SSF48264">
    <property type="entry name" value="Cytochrome P450"/>
    <property type="match status" value="1"/>
</dbReference>
<evidence type="ECO:0000256" key="3">
    <source>
        <dbReference type="ARBA" id="ARBA00022617"/>
    </source>
</evidence>
<keyword evidence="10 13" id="KW-0472">Membrane</keyword>
<dbReference type="InterPro" id="IPR002401">
    <property type="entry name" value="Cyt_P450_E_grp-I"/>
</dbReference>
<evidence type="ECO:0000256" key="10">
    <source>
        <dbReference type="ARBA" id="ARBA00023136"/>
    </source>
</evidence>
<evidence type="ECO:0000256" key="2">
    <source>
        <dbReference type="ARBA" id="ARBA00010617"/>
    </source>
</evidence>
<dbReference type="InterPro" id="IPR017972">
    <property type="entry name" value="Cyt_P450_CS"/>
</dbReference>
<dbReference type="Pfam" id="PF00067">
    <property type="entry name" value="p450"/>
    <property type="match status" value="1"/>
</dbReference>
<evidence type="ECO:0000256" key="5">
    <source>
        <dbReference type="ARBA" id="ARBA00022723"/>
    </source>
</evidence>
<evidence type="ECO:0000256" key="13">
    <source>
        <dbReference type="SAM" id="Phobius"/>
    </source>
</evidence>
<comment type="similarity">
    <text evidence="2 12">Belongs to the cytochrome P450 family.</text>
</comment>
<comment type="caution">
    <text evidence="14">The sequence shown here is derived from an EMBL/GenBank/DDBJ whole genome shotgun (WGS) entry which is preliminary data.</text>
</comment>
<dbReference type="EMBL" id="VIEB01000194">
    <property type="protein sequence ID" value="TQE01443.1"/>
    <property type="molecule type" value="Genomic_DNA"/>
</dbReference>
<feature type="transmembrane region" description="Helical" evidence="13">
    <location>
        <begin position="6"/>
        <end position="32"/>
    </location>
</feature>
<dbReference type="Proteomes" id="UP000315295">
    <property type="component" value="Unassembled WGS sequence"/>
</dbReference>
<organism evidence="14 15">
    <name type="scientific">Malus baccata</name>
    <name type="common">Siberian crab apple</name>
    <name type="synonym">Pyrus baccata</name>
    <dbReference type="NCBI Taxonomy" id="106549"/>
    <lineage>
        <taxon>Eukaryota</taxon>
        <taxon>Viridiplantae</taxon>
        <taxon>Streptophyta</taxon>
        <taxon>Embryophyta</taxon>
        <taxon>Tracheophyta</taxon>
        <taxon>Spermatophyta</taxon>
        <taxon>Magnoliopsida</taxon>
        <taxon>eudicotyledons</taxon>
        <taxon>Gunneridae</taxon>
        <taxon>Pentapetalae</taxon>
        <taxon>rosids</taxon>
        <taxon>fabids</taxon>
        <taxon>Rosales</taxon>
        <taxon>Rosaceae</taxon>
        <taxon>Amygdaloideae</taxon>
        <taxon>Maleae</taxon>
        <taxon>Malus</taxon>
    </lineage>
</organism>
<dbReference type="PRINTS" id="PR00385">
    <property type="entry name" value="P450"/>
</dbReference>
<dbReference type="GO" id="GO:0004497">
    <property type="term" value="F:monooxygenase activity"/>
    <property type="evidence" value="ECO:0007669"/>
    <property type="project" value="UniProtKB-KW"/>
</dbReference>